<dbReference type="InterPro" id="IPR000713">
    <property type="entry name" value="Mur_ligase_N"/>
</dbReference>
<dbReference type="Gene3D" id="3.40.1390.10">
    <property type="entry name" value="MurE/MurF, N-terminal domain"/>
    <property type="match status" value="1"/>
</dbReference>
<evidence type="ECO:0000313" key="8">
    <source>
        <dbReference type="Proteomes" id="UP000247602"/>
    </source>
</evidence>
<proteinExistence type="predicted"/>
<evidence type="ECO:0000256" key="4">
    <source>
        <dbReference type="ARBA" id="ARBA00022840"/>
    </source>
</evidence>
<feature type="domain" description="Mur ligase N-terminal catalytic" evidence="6">
    <location>
        <begin position="29"/>
        <end position="69"/>
    </location>
</feature>
<dbReference type="EMBL" id="QKNV01000471">
    <property type="protein sequence ID" value="PZA19018.1"/>
    <property type="molecule type" value="Genomic_DNA"/>
</dbReference>
<dbReference type="PANTHER" id="PTHR43024">
    <property type="entry name" value="UDP-N-ACETYLMURAMOYL-TRIPEPTIDE--D-ALANYL-D-ALANINE LIGASE"/>
    <property type="match status" value="1"/>
</dbReference>
<dbReference type="InterPro" id="IPR035911">
    <property type="entry name" value="MurE/MurF_N"/>
</dbReference>
<feature type="non-terminal residue" evidence="7">
    <location>
        <position position="72"/>
    </location>
</feature>
<keyword evidence="3" id="KW-0547">Nucleotide-binding</keyword>
<dbReference type="RefSeq" id="WP_258373089.1">
    <property type="nucleotide sequence ID" value="NZ_QKNV01000471.1"/>
</dbReference>
<organism evidence="7 8">
    <name type="scientific">Modestobacter versicolor</name>
    <dbReference type="NCBI Taxonomy" id="429133"/>
    <lineage>
        <taxon>Bacteria</taxon>
        <taxon>Bacillati</taxon>
        <taxon>Actinomycetota</taxon>
        <taxon>Actinomycetes</taxon>
        <taxon>Geodermatophilales</taxon>
        <taxon>Geodermatophilaceae</taxon>
        <taxon>Modestobacter</taxon>
    </lineage>
</organism>
<gene>
    <name evidence="7" type="ORF">DMO24_22975</name>
</gene>
<keyword evidence="5" id="KW-0131">Cell cycle</keyword>
<accession>A0A323VFD9</accession>
<protein>
    <submittedName>
        <fullName evidence="7">UDP-N-acetylmuramoyl-tripeptide--D-alanyl-D-alanine ligase</fullName>
    </submittedName>
</protein>
<dbReference type="GO" id="GO:0016881">
    <property type="term" value="F:acid-amino acid ligase activity"/>
    <property type="evidence" value="ECO:0007669"/>
    <property type="project" value="InterPro"/>
</dbReference>
<dbReference type="AlphaFoldDB" id="A0A323VFD9"/>
<comment type="caution">
    <text evidence="7">The sequence shown here is derived from an EMBL/GenBank/DDBJ whole genome shotgun (WGS) entry which is preliminary data.</text>
</comment>
<keyword evidence="8" id="KW-1185">Reference proteome</keyword>
<sequence length="72" mass="6883">MIELSLAEVAEAVGGELSGDGSAVVTGSVLVDSRALGAGDLFVALPGERVDGADYVPAAAAAGAVGALTTRP</sequence>
<dbReference type="Pfam" id="PF01225">
    <property type="entry name" value="Mur_ligase"/>
    <property type="match status" value="1"/>
</dbReference>
<dbReference type="InterPro" id="IPR051046">
    <property type="entry name" value="MurCDEF_CellWall_CoF430Synth"/>
</dbReference>
<dbReference type="PANTHER" id="PTHR43024:SF1">
    <property type="entry name" value="UDP-N-ACETYLMURAMOYL-TRIPEPTIDE--D-ALANYL-D-ALANINE LIGASE"/>
    <property type="match status" value="1"/>
</dbReference>
<keyword evidence="4" id="KW-0067">ATP-binding</keyword>
<dbReference type="SUPFAM" id="SSF63418">
    <property type="entry name" value="MurE/MurF N-terminal domain"/>
    <property type="match status" value="1"/>
</dbReference>
<evidence type="ECO:0000313" key="7">
    <source>
        <dbReference type="EMBL" id="PZA19018.1"/>
    </source>
</evidence>
<name>A0A323VFD9_9ACTN</name>
<dbReference type="GO" id="GO:0005524">
    <property type="term" value="F:ATP binding"/>
    <property type="evidence" value="ECO:0007669"/>
    <property type="project" value="UniProtKB-KW"/>
</dbReference>
<evidence type="ECO:0000259" key="6">
    <source>
        <dbReference type="Pfam" id="PF01225"/>
    </source>
</evidence>
<evidence type="ECO:0000256" key="5">
    <source>
        <dbReference type="ARBA" id="ARBA00023306"/>
    </source>
</evidence>
<reference evidence="7 8" key="1">
    <citation type="submission" date="2018-06" db="EMBL/GenBank/DDBJ databases">
        <title>Draft genome sequence of Modestobacter versicolor CP153-2.</title>
        <authorList>
            <person name="Gundlapally S.R."/>
        </authorList>
    </citation>
    <scope>NUCLEOTIDE SEQUENCE [LARGE SCALE GENOMIC DNA]</scope>
    <source>
        <strain evidence="7 8">CP153-2</strain>
    </source>
</reference>
<keyword evidence="1 7" id="KW-0436">Ligase</keyword>
<evidence type="ECO:0000256" key="2">
    <source>
        <dbReference type="ARBA" id="ARBA00022618"/>
    </source>
</evidence>
<evidence type="ECO:0000256" key="1">
    <source>
        <dbReference type="ARBA" id="ARBA00022598"/>
    </source>
</evidence>
<keyword evidence="2" id="KW-0132">Cell division</keyword>
<evidence type="ECO:0000256" key="3">
    <source>
        <dbReference type="ARBA" id="ARBA00022741"/>
    </source>
</evidence>
<dbReference type="GO" id="GO:0051301">
    <property type="term" value="P:cell division"/>
    <property type="evidence" value="ECO:0007669"/>
    <property type="project" value="UniProtKB-KW"/>
</dbReference>
<dbReference type="Proteomes" id="UP000247602">
    <property type="component" value="Unassembled WGS sequence"/>
</dbReference>